<gene>
    <name evidence="1" type="ORF">C4N19_07275</name>
</gene>
<dbReference type="RefSeq" id="WP_005884528.1">
    <property type="nucleotide sequence ID" value="NZ_CP028102.1"/>
</dbReference>
<organism evidence="1 2">
    <name type="scientific">Fusobacterium mortiferum ATCC 9817</name>
    <dbReference type="NCBI Taxonomy" id="469616"/>
    <lineage>
        <taxon>Bacteria</taxon>
        <taxon>Fusobacteriati</taxon>
        <taxon>Fusobacteriota</taxon>
        <taxon>Fusobacteriia</taxon>
        <taxon>Fusobacteriales</taxon>
        <taxon>Fusobacteriaceae</taxon>
        <taxon>Fusobacterium</taxon>
    </lineage>
</organism>
<sequence>MKLSKPIIIKNIDGSEKRIEEVNITKENFTARAVLEAEREFLLNEGLGLPSNIPFENLKSYQGYIAARIIGCRYNELSGLPGDDFLKIVGVVKGFLDGLDWEILTDLISEKSELLSLKKQEQASNIG</sequence>
<proteinExistence type="predicted"/>
<reference evidence="2" key="1">
    <citation type="journal article" date="2018" name="MSphere">
        <title>Fusobacterium Genomics Using MinION and Illumina Sequencing Enables Genome Completion and Correction.</title>
        <authorList>
            <person name="Todd S.M."/>
            <person name="Settlage R.E."/>
            <person name="Lahmers K.K."/>
            <person name="Slade D.J."/>
        </authorList>
    </citation>
    <scope>NUCLEOTIDE SEQUENCE [LARGE SCALE GENOMIC DNA]</scope>
    <source>
        <strain evidence="2">ATCC 9817</strain>
    </source>
</reference>
<evidence type="ECO:0000313" key="1">
    <source>
        <dbReference type="EMBL" id="AVQ18906.1"/>
    </source>
</evidence>
<dbReference type="EMBL" id="CP028102">
    <property type="protein sequence ID" value="AVQ18906.1"/>
    <property type="molecule type" value="Genomic_DNA"/>
</dbReference>
<dbReference type="Proteomes" id="UP000240258">
    <property type="component" value="Chromosome"/>
</dbReference>
<accession>A0ABM6TVU5</accession>
<keyword evidence="2" id="KW-1185">Reference proteome</keyword>
<name>A0ABM6TVU5_FUSMR</name>
<evidence type="ECO:0000313" key="2">
    <source>
        <dbReference type="Proteomes" id="UP000240258"/>
    </source>
</evidence>
<protein>
    <recommendedName>
        <fullName evidence="3">Phage XkdN-like protein</fullName>
    </recommendedName>
</protein>
<evidence type="ECO:0008006" key="3">
    <source>
        <dbReference type="Google" id="ProtNLM"/>
    </source>
</evidence>
<dbReference type="GeneID" id="62763322"/>